<dbReference type="PANTHER" id="PTHR43056">
    <property type="entry name" value="PEPTIDASE S9 PROLYL OLIGOPEPTIDASE"/>
    <property type="match status" value="1"/>
</dbReference>
<evidence type="ECO:0000313" key="2">
    <source>
        <dbReference type="EMBL" id="KAF2389716.1"/>
    </source>
</evidence>
<reference evidence="2 3" key="1">
    <citation type="submission" date="2019-12" db="EMBL/GenBank/DDBJ databases">
        <title>Endophytic bacteria associated with Panax ginseng seedlings.</title>
        <authorList>
            <person name="Park J.M."/>
            <person name="Shin R."/>
            <person name="Jo S.H."/>
        </authorList>
    </citation>
    <scope>NUCLEOTIDE SEQUENCE [LARGE SCALE GENOMIC DNA]</scope>
    <source>
        <strain evidence="2 3">PgKB32</strain>
    </source>
</reference>
<proteinExistence type="predicted"/>
<dbReference type="RefSeq" id="WP_163911243.1">
    <property type="nucleotide sequence ID" value="NZ_JAAAXX010000002.1"/>
</dbReference>
<organism evidence="2 3">
    <name type="scientific">Pseudomonas frederiksbergensis</name>
    <dbReference type="NCBI Taxonomy" id="104087"/>
    <lineage>
        <taxon>Bacteria</taxon>
        <taxon>Pseudomonadati</taxon>
        <taxon>Pseudomonadota</taxon>
        <taxon>Gammaproteobacteria</taxon>
        <taxon>Pseudomonadales</taxon>
        <taxon>Pseudomonadaceae</taxon>
        <taxon>Pseudomonas</taxon>
    </lineage>
</organism>
<accession>A0A6L5BM18</accession>
<dbReference type="PANTHER" id="PTHR43056:SF5">
    <property type="entry name" value="PEPTIDASE S9 PROLYL OLIGOPEPTIDASE CATALYTIC DOMAIN-CONTAINING PROTEIN"/>
    <property type="match status" value="1"/>
</dbReference>
<sequence length="608" mass="66884">MNETHASSPKAEPFSAIKAVAAGIDFAELLAGRHGLFWNEYRPEDAACRIWHWRDGQATCLTPPGFSARSRVYEYGGGAFCLTDDGIVFVNEADQQLYRQSLKGETPEVLTSSDCRYGDLQFANGQVLAVEENHDQHRLVAIDLVDSTRHLLAEGADFYAAPTLSPDARRLAWIEWSRPDQPWTATRLMVAERQVSGSFGKPRCVAGDGVQESLQQPRFDERGRLYCLTDRGGFWQPWVESAEGLSPLASAAADHGPAPWQLGGSTWLPLGDDRYLASWTEGGFGRLGLYGDTPEDFTGDYSRFRSLALDDQSIYCIAGSPISSSAVIAIDRNSRQVKVLAGGIAPLPAEQISRPQTLRYPSGSGEAHGFFYPAMTGVAKPPLVVFIHGGPTSACYPMLDPRIQYWAQRGFAVADLNYRGSSGYGRDYRQALHLSWGDVDVEDACAVVTYLVERGLIDGDKAFIRGGSAGGYTTLCALAFHKVFRAGASLYGVSDPVALARATHKFEGDYLDWLIGDPESDAERYAARTPLLHASNISVPVIFFQGELDAVVVPQQTRDMVTALEDNGILVEAHYYADERHGFRKASNQAHALEQEWLFYRRVMELAD</sequence>
<dbReference type="EC" id="3.4.14.-" evidence="2"/>
<dbReference type="InterPro" id="IPR001375">
    <property type="entry name" value="Peptidase_S9_cat"/>
</dbReference>
<keyword evidence="2" id="KW-0031">Aminopeptidase</keyword>
<dbReference type="SUPFAM" id="SSF53474">
    <property type="entry name" value="alpha/beta-Hydrolases"/>
    <property type="match status" value="1"/>
</dbReference>
<evidence type="ECO:0000259" key="1">
    <source>
        <dbReference type="Pfam" id="PF00326"/>
    </source>
</evidence>
<dbReference type="InterPro" id="IPR050585">
    <property type="entry name" value="Xaa-Pro_dipeptidyl-ppase/CocE"/>
</dbReference>
<dbReference type="SUPFAM" id="SSF69322">
    <property type="entry name" value="Tricorn protease domain 2"/>
    <property type="match status" value="1"/>
</dbReference>
<comment type="caution">
    <text evidence="2">The sequence shown here is derived from an EMBL/GenBank/DDBJ whole genome shotgun (WGS) entry which is preliminary data.</text>
</comment>
<dbReference type="Proteomes" id="UP000475265">
    <property type="component" value="Unassembled WGS sequence"/>
</dbReference>
<name>A0A6L5BM18_9PSED</name>
<evidence type="ECO:0000313" key="3">
    <source>
        <dbReference type="Proteomes" id="UP000475265"/>
    </source>
</evidence>
<dbReference type="Gene3D" id="3.40.50.1820">
    <property type="entry name" value="alpha/beta hydrolase"/>
    <property type="match status" value="1"/>
</dbReference>
<keyword evidence="2" id="KW-0378">Hydrolase</keyword>
<gene>
    <name evidence="2" type="ORF">FX983_04155</name>
</gene>
<dbReference type="AlphaFoldDB" id="A0A6L5BM18"/>
<feature type="domain" description="Peptidase S9 prolyl oligopeptidase catalytic" evidence="1">
    <location>
        <begin position="400"/>
        <end position="604"/>
    </location>
</feature>
<dbReference type="GO" id="GO:0008236">
    <property type="term" value="F:serine-type peptidase activity"/>
    <property type="evidence" value="ECO:0007669"/>
    <property type="project" value="InterPro"/>
</dbReference>
<dbReference type="EMBL" id="JAAAXX010000002">
    <property type="protein sequence ID" value="KAF2389716.1"/>
    <property type="molecule type" value="Genomic_DNA"/>
</dbReference>
<dbReference type="Pfam" id="PF00326">
    <property type="entry name" value="Peptidase_S9"/>
    <property type="match status" value="1"/>
</dbReference>
<keyword evidence="2" id="KW-0645">Protease</keyword>
<dbReference type="GO" id="GO:0006508">
    <property type="term" value="P:proteolysis"/>
    <property type="evidence" value="ECO:0007669"/>
    <property type="project" value="InterPro"/>
</dbReference>
<protein>
    <submittedName>
        <fullName evidence="2">Dipeptidyl aminopeptidase BIII</fullName>
        <ecNumber evidence="2">3.4.14.-</ecNumber>
    </submittedName>
</protein>
<dbReference type="InterPro" id="IPR029058">
    <property type="entry name" value="AB_hydrolase_fold"/>
</dbReference>
<dbReference type="GO" id="GO:0004177">
    <property type="term" value="F:aminopeptidase activity"/>
    <property type="evidence" value="ECO:0007669"/>
    <property type="project" value="UniProtKB-KW"/>
</dbReference>